<dbReference type="Pfam" id="PF00482">
    <property type="entry name" value="T2SSF"/>
    <property type="match status" value="2"/>
</dbReference>
<feature type="transmembrane region" description="Helical" evidence="7">
    <location>
        <begin position="360"/>
        <end position="382"/>
    </location>
</feature>
<evidence type="ECO:0000259" key="8">
    <source>
        <dbReference type="Pfam" id="PF00482"/>
    </source>
</evidence>
<keyword evidence="10" id="KW-1185">Reference proteome</keyword>
<dbReference type="PRINTS" id="PR00812">
    <property type="entry name" value="BCTERIALGSPF"/>
</dbReference>
<dbReference type="OrthoDB" id="9805682at2"/>
<dbReference type="PANTHER" id="PTHR30012:SF0">
    <property type="entry name" value="TYPE II SECRETION SYSTEM PROTEIN F-RELATED"/>
    <property type="match status" value="1"/>
</dbReference>
<keyword evidence="6 7" id="KW-0472">Membrane</keyword>
<proteinExistence type="inferred from homology"/>
<reference evidence="9 10" key="1">
    <citation type="submission" date="2019-01" db="EMBL/GenBank/DDBJ databases">
        <title>Zoogloea oleivorans genome sequencing and assembly.</title>
        <authorList>
            <person name="Tancsics A."/>
            <person name="Farkas M."/>
            <person name="Kriszt B."/>
            <person name="Maroti G."/>
            <person name="Horvath B."/>
        </authorList>
    </citation>
    <scope>NUCLEOTIDE SEQUENCE [LARGE SCALE GENOMIC DNA]</scope>
    <source>
        <strain evidence="9 10">Buc</strain>
    </source>
</reference>
<evidence type="ECO:0000256" key="6">
    <source>
        <dbReference type="ARBA" id="ARBA00023136"/>
    </source>
</evidence>
<dbReference type="RefSeq" id="WP_148577363.1">
    <property type="nucleotide sequence ID" value="NZ_SDKK01000001.1"/>
</dbReference>
<evidence type="ECO:0000256" key="5">
    <source>
        <dbReference type="ARBA" id="ARBA00022989"/>
    </source>
</evidence>
<dbReference type="InterPro" id="IPR018076">
    <property type="entry name" value="T2SS_GspF_dom"/>
</dbReference>
<dbReference type="Gene3D" id="1.20.81.30">
    <property type="entry name" value="Type II secretion system (T2SS), domain F"/>
    <property type="match status" value="2"/>
</dbReference>
<evidence type="ECO:0000313" key="10">
    <source>
        <dbReference type="Proteomes" id="UP000389128"/>
    </source>
</evidence>
<gene>
    <name evidence="9" type="ORF">ETQ85_01605</name>
</gene>
<dbReference type="InterPro" id="IPR042094">
    <property type="entry name" value="T2SS_GspF_sf"/>
</dbReference>
<evidence type="ECO:0000256" key="4">
    <source>
        <dbReference type="ARBA" id="ARBA00022692"/>
    </source>
</evidence>
<dbReference type="GO" id="GO:0015628">
    <property type="term" value="P:protein secretion by the type II secretion system"/>
    <property type="evidence" value="ECO:0007669"/>
    <property type="project" value="TreeGrafter"/>
</dbReference>
<protein>
    <submittedName>
        <fullName evidence="9">Type II secretion system F family protein</fullName>
    </submittedName>
</protein>
<comment type="similarity">
    <text evidence="2">Belongs to the GSP F family.</text>
</comment>
<dbReference type="GO" id="GO:0005886">
    <property type="term" value="C:plasma membrane"/>
    <property type="evidence" value="ECO:0007669"/>
    <property type="project" value="UniProtKB-SubCell"/>
</dbReference>
<dbReference type="AlphaFoldDB" id="A0A6C2D8H5"/>
<feature type="domain" description="Type II secretion system protein GspF" evidence="8">
    <location>
        <begin position="262"/>
        <end position="383"/>
    </location>
</feature>
<feature type="transmembrane region" description="Helical" evidence="7">
    <location>
        <begin position="205"/>
        <end position="232"/>
    </location>
</feature>
<evidence type="ECO:0000256" key="2">
    <source>
        <dbReference type="ARBA" id="ARBA00005745"/>
    </source>
</evidence>
<keyword evidence="4 7" id="KW-0812">Transmembrane</keyword>
<sequence length="392" mass="41874">MRFRVRALGATSQVQEIDVDAGDEAAARSLVSGRGLAVLSVAAQRGGAGRAARFPLMLFNQELFALLRAGIALADALAALAEKEVRPPVHAVLAALGAGLREGRTLSAVLEAQPQAFPPLYVATVRAAERTSDLEQALSRYIDYQRQLELIRGKLISAAIYPALLLLVGGAVMVFLLVFVVPRFAQVFESVGGELPWMSRLLLDWGVLMQAHGALIGLGLLAGLAGVVAVVGRPQTRAAALRLAWRLPRIGERLRVFELARFYRTLGMLLRGGIPAVAAMGMVEGLLSPALRPGLERTIAGVREGQGFAATLQAHGLATPVALRMLAVGERAGNLGEMLERAAEFHEEESARWLDVLTRLVGPLLMLVIAVAVGVILVMLYLPIFQVAESIQ</sequence>
<evidence type="ECO:0000256" key="1">
    <source>
        <dbReference type="ARBA" id="ARBA00004651"/>
    </source>
</evidence>
<evidence type="ECO:0000313" key="9">
    <source>
        <dbReference type="EMBL" id="TYC62274.1"/>
    </source>
</evidence>
<dbReference type="PANTHER" id="PTHR30012">
    <property type="entry name" value="GENERAL SECRETION PATHWAY PROTEIN"/>
    <property type="match status" value="1"/>
</dbReference>
<evidence type="ECO:0000256" key="7">
    <source>
        <dbReference type="SAM" id="Phobius"/>
    </source>
</evidence>
<dbReference type="EMBL" id="SDKK01000001">
    <property type="protein sequence ID" value="TYC62274.1"/>
    <property type="molecule type" value="Genomic_DNA"/>
</dbReference>
<dbReference type="Proteomes" id="UP000389128">
    <property type="component" value="Unassembled WGS sequence"/>
</dbReference>
<feature type="domain" description="Type II secretion system protein GspF" evidence="8">
    <location>
        <begin position="62"/>
        <end position="182"/>
    </location>
</feature>
<comment type="subcellular location">
    <subcellularLocation>
        <location evidence="1">Cell membrane</location>
        <topology evidence="1">Multi-pass membrane protein</topology>
    </subcellularLocation>
</comment>
<dbReference type="InterPro" id="IPR003004">
    <property type="entry name" value="GspF/PilC"/>
</dbReference>
<organism evidence="9 10">
    <name type="scientific">Zoogloea oleivorans</name>
    <dbReference type="NCBI Taxonomy" id="1552750"/>
    <lineage>
        <taxon>Bacteria</taxon>
        <taxon>Pseudomonadati</taxon>
        <taxon>Pseudomonadota</taxon>
        <taxon>Betaproteobacteria</taxon>
        <taxon>Rhodocyclales</taxon>
        <taxon>Zoogloeaceae</taxon>
        <taxon>Zoogloea</taxon>
    </lineage>
</organism>
<accession>A0A6C2D8H5</accession>
<name>A0A6C2D8H5_9RHOO</name>
<feature type="transmembrane region" description="Helical" evidence="7">
    <location>
        <begin position="155"/>
        <end position="185"/>
    </location>
</feature>
<evidence type="ECO:0000256" key="3">
    <source>
        <dbReference type="ARBA" id="ARBA00022475"/>
    </source>
</evidence>
<comment type="caution">
    <text evidence="9">The sequence shown here is derived from an EMBL/GenBank/DDBJ whole genome shotgun (WGS) entry which is preliminary data.</text>
</comment>
<keyword evidence="5 7" id="KW-1133">Transmembrane helix</keyword>
<keyword evidence="3" id="KW-1003">Cell membrane</keyword>